<gene>
    <name evidence="5" type="ORF">H2C83_12430</name>
</gene>
<keyword evidence="3" id="KW-1133">Transmembrane helix</keyword>
<feature type="domain" description="EamA" evidence="4">
    <location>
        <begin position="165"/>
        <end position="304"/>
    </location>
</feature>
<feature type="transmembrane region" description="Helical" evidence="3">
    <location>
        <begin position="263"/>
        <end position="283"/>
    </location>
</feature>
<feature type="transmembrane region" description="Helical" evidence="3">
    <location>
        <begin position="165"/>
        <end position="187"/>
    </location>
</feature>
<evidence type="ECO:0000313" key="5">
    <source>
        <dbReference type="EMBL" id="MBA4603108.1"/>
    </source>
</evidence>
<comment type="subcellular location">
    <subcellularLocation>
        <location evidence="1">Endomembrane system</location>
        <topology evidence="1">Multi-pass membrane protein</topology>
    </subcellularLocation>
</comment>
<keyword evidence="3" id="KW-0812">Transmembrane</keyword>
<evidence type="ECO:0000256" key="1">
    <source>
        <dbReference type="ARBA" id="ARBA00004127"/>
    </source>
</evidence>
<dbReference type="SUPFAM" id="SSF103481">
    <property type="entry name" value="Multidrug resistance efflux transporter EmrE"/>
    <property type="match status" value="2"/>
</dbReference>
<sequence length="329" mass="36294">MKHKGVAYGFLSGIMWALDTVFIGVILTHSMFVSTEQALFLAPLVGTFLHDTASSLWIAGYLSLKGELKAALSKIKTTSGRFVILGALLGGPLGMTFYVLAIKYLGSSYAASFSAVYPAVGAFFSFLILKDRLYPKNWVGLSISILFIILLGYSGSGAFSAQYGLGLLFIALCIFGWGMECVIVACGMKGDEITPEQSLQLRQLVSAVTYCTIILPSFGGWTLATEVITSKELFFIILVALAGSVSYLFYYKAIRKIGPTRAMSLNISYSAWAIFFRFLFFAQPFTFRMVFYCFMIIFGSVLTVAGKDEFNVTGFFKRFLNHHIKEANR</sequence>
<evidence type="ECO:0000256" key="2">
    <source>
        <dbReference type="ARBA" id="ARBA00007362"/>
    </source>
</evidence>
<feature type="transmembrane region" description="Helical" evidence="3">
    <location>
        <begin position="7"/>
        <end position="32"/>
    </location>
</feature>
<name>A0A7W1XTP6_9BACL</name>
<dbReference type="AlphaFoldDB" id="A0A7W1XTP6"/>
<dbReference type="InterPro" id="IPR000620">
    <property type="entry name" value="EamA_dom"/>
</dbReference>
<comment type="similarity">
    <text evidence="2">Belongs to the EamA transporter family.</text>
</comment>
<accession>A0A7W1XTP6</accession>
<reference evidence="5 6" key="1">
    <citation type="submission" date="2020-07" db="EMBL/GenBank/DDBJ databases">
        <title>Thermoactinomyces phylogeny.</title>
        <authorList>
            <person name="Dunlap C."/>
        </authorList>
    </citation>
    <scope>NUCLEOTIDE SEQUENCE [LARGE SCALE GENOMIC DNA]</scope>
    <source>
        <strain evidence="5 6">AMNI-1</strain>
    </source>
</reference>
<evidence type="ECO:0000313" key="6">
    <source>
        <dbReference type="Proteomes" id="UP000538292"/>
    </source>
</evidence>
<feature type="transmembrane region" description="Helical" evidence="3">
    <location>
        <begin position="233"/>
        <end position="251"/>
    </location>
</feature>
<evidence type="ECO:0000256" key="3">
    <source>
        <dbReference type="SAM" id="Phobius"/>
    </source>
</evidence>
<evidence type="ECO:0000259" key="4">
    <source>
        <dbReference type="Pfam" id="PF00892"/>
    </source>
</evidence>
<feature type="transmembrane region" description="Helical" evidence="3">
    <location>
        <begin position="199"/>
        <end position="221"/>
    </location>
</feature>
<organism evidence="5 6">
    <name type="scientific">Thermoactinomyces mirandus</name>
    <dbReference type="NCBI Taxonomy" id="2756294"/>
    <lineage>
        <taxon>Bacteria</taxon>
        <taxon>Bacillati</taxon>
        <taxon>Bacillota</taxon>
        <taxon>Bacilli</taxon>
        <taxon>Bacillales</taxon>
        <taxon>Thermoactinomycetaceae</taxon>
        <taxon>Thermoactinomyces</taxon>
    </lineage>
</organism>
<feature type="transmembrane region" description="Helical" evidence="3">
    <location>
        <begin position="82"/>
        <end position="102"/>
    </location>
</feature>
<feature type="domain" description="EamA" evidence="4">
    <location>
        <begin position="4"/>
        <end position="151"/>
    </location>
</feature>
<keyword evidence="6" id="KW-1185">Reference proteome</keyword>
<feature type="transmembrane region" description="Helical" evidence="3">
    <location>
        <begin position="108"/>
        <end position="129"/>
    </location>
</feature>
<dbReference type="Pfam" id="PF00892">
    <property type="entry name" value="EamA"/>
    <property type="match status" value="2"/>
</dbReference>
<protein>
    <submittedName>
        <fullName evidence="5">DMT family transporter</fullName>
    </submittedName>
</protein>
<dbReference type="GO" id="GO:0016020">
    <property type="term" value="C:membrane"/>
    <property type="evidence" value="ECO:0007669"/>
    <property type="project" value="InterPro"/>
</dbReference>
<feature type="transmembrane region" description="Helical" evidence="3">
    <location>
        <begin position="289"/>
        <end position="306"/>
    </location>
</feature>
<comment type="caution">
    <text evidence="5">The sequence shown here is derived from an EMBL/GenBank/DDBJ whole genome shotgun (WGS) entry which is preliminary data.</text>
</comment>
<dbReference type="RefSeq" id="WP_181741294.1">
    <property type="nucleotide sequence ID" value="NZ_JACEOL010000038.1"/>
</dbReference>
<dbReference type="InterPro" id="IPR037185">
    <property type="entry name" value="EmrE-like"/>
</dbReference>
<feature type="transmembrane region" description="Helical" evidence="3">
    <location>
        <begin position="38"/>
        <end position="62"/>
    </location>
</feature>
<proteinExistence type="inferred from homology"/>
<keyword evidence="3" id="KW-0472">Membrane</keyword>
<feature type="transmembrane region" description="Helical" evidence="3">
    <location>
        <begin position="138"/>
        <end position="159"/>
    </location>
</feature>
<dbReference type="Proteomes" id="UP000538292">
    <property type="component" value="Unassembled WGS sequence"/>
</dbReference>
<dbReference type="EMBL" id="JACEOL010000038">
    <property type="protein sequence ID" value="MBA4603108.1"/>
    <property type="molecule type" value="Genomic_DNA"/>
</dbReference>